<name>A0A8J5CD67_CHIOP</name>
<keyword evidence="3" id="KW-1185">Reference proteome</keyword>
<proteinExistence type="predicted"/>
<dbReference type="OrthoDB" id="10663848at2759"/>
<evidence type="ECO:0000313" key="3">
    <source>
        <dbReference type="Proteomes" id="UP000770661"/>
    </source>
</evidence>
<feature type="compositionally biased region" description="Polar residues" evidence="1">
    <location>
        <begin position="57"/>
        <end position="69"/>
    </location>
</feature>
<evidence type="ECO:0000256" key="1">
    <source>
        <dbReference type="SAM" id="MobiDB-lite"/>
    </source>
</evidence>
<organism evidence="2 3">
    <name type="scientific">Chionoecetes opilio</name>
    <name type="common">Atlantic snow crab</name>
    <name type="synonym">Cancer opilio</name>
    <dbReference type="NCBI Taxonomy" id="41210"/>
    <lineage>
        <taxon>Eukaryota</taxon>
        <taxon>Metazoa</taxon>
        <taxon>Ecdysozoa</taxon>
        <taxon>Arthropoda</taxon>
        <taxon>Crustacea</taxon>
        <taxon>Multicrustacea</taxon>
        <taxon>Malacostraca</taxon>
        <taxon>Eumalacostraca</taxon>
        <taxon>Eucarida</taxon>
        <taxon>Decapoda</taxon>
        <taxon>Pleocyemata</taxon>
        <taxon>Brachyura</taxon>
        <taxon>Eubrachyura</taxon>
        <taxon>Majoidea</taxon>
        <taxon>Majidae</taxon>
        <taxon>Chionoecetes</taxon>
    </lineage>
</organism>
<dbReference type="AlphaFoldDB" id="A0A8J5CD67"/>
<feature type="compositionally biased region" description="Pro residues" evidence="1">
    <location>
        <begin position="18"/>
        <end position="27"/>
    </location>
</feature>
<comment type="caution">
    <text evidence="2">The sequence shown here is derived from an EMBL/GenBank/DDBJ whole genome shotgun (WGS) entry which is preliminary data.</text>
</comment>
<gene>
    <name evidence="2" type="ORF">GWK47_050843</name>
</gene>
<reference evidence="2" key="1">
    <citation type="submission" date="2020-07" db="EMBL/GenBank/DDBJ databases">
        <title>The High-quality genome of the commercially important snow crab, Chionoecetes opilio.</title>
        <authorList>
            <person name="Jeong J.-H."/>
            <person name="Ryu S."/>
        </authorList>
    </citation>
    <scope>NUCLEOTIDE SEQUENCE</scope>
    <source>
        <strain evidence="2">MADBK_172401_WGS</strain>
        <tissue evidence="2">Digestive gland</tissue>
    </source>
</reference>
<feature type="region of interest" description="Disordered" evidence="1">
    <location>
        <begin position="1"/>
        <end position="80"/>
    </location>
</feature>
<dbReference type="EMBL" id="JACEEZ010014803">
    <property type="protein sequence ID" value="KAG0719253.1"/>
    <property type="molecule type" value="Genomic_DNA"/>
</dbReference>
<evidence type="ECO:0000313" key="2">
    <source>
        <dbReference type="EMBL" id="KAG0719253.1"/>
    </source>
</evidence>
<dbReference type="Proteomes" id="UP000770661">
    <property type="component" value="Unassembled WGS sequence"/>
</dbReference>
<accession>A0A8J5CD67</accession>
<sequence length="521" mass="56990">MTETETADMHPLPHLPYQQPPPPPPPSSHHRYPRLDLHPLQPASLTPREDTRGLSAAQVSPTGSSPQNPTHRDPDGECGVAAGWWKETDRRLHASTRLTGGGCRAASTFHQRHHQPLPHCSSFLYTHPHPLSITKKECALARTHISSVEVAAQVWCSVVKAKHSLSTKEATALTEAMAIHYTLTVAANKKALNRRANKAIAQFLKDEELLKAVWQVSTSPTCALARTHISSVEVAAQVWCSVVKAKHSLSTKEATALTEAMAIHYTLTVAANKKALNRRANKAIAQFLKDEELLKAVWQVSTSPTCALARTHISSVEVAAQVWCSVVKAKHSLSTKEATALTEAMAIHYTLTVAANKKALNRRANKAIAQFLKDEELLKAVWQVSTSPTCARARTHISSVEVAAQVLCSVVKAKHWLSTKEATALTEAMAIHYTLTMAANKKALNRRANKAIAQFLKDEELLKAVCQVILGKVSLHRMILGGHLLHLMAEKKITSPVDTLKATLIQVYVKQVLQSKNKVSG</sequence>
<protein>
    <submittedName>
        <fullName evidence="2">Uncharacterized protein</fullName>
    </submittedName>
</protein>